<accession>A0A8H3XM72</accession>
<proteinExistence type="predicted"/>
<sequence>DLDIRQARQKHSPTWYHRQTFSRTRAYRRRFHISLSTEDMTFIIVMSQLQPTKLVKLAEPSTTQQSRLISKNARSPRAIDSAHLRSSVFEDAAKTWKSKEHKLAREMVLIHRRKELVCLVNRKATYVRRQLGMELRSDVTWWNSRDGTTRPCFLR</sequence>
<evidence type="ECO:0000313" key="1">
    <source>
        <dbReference type="EMBL" id="GFF52573.1"/>
    </source>
</evidence>
<feature type="non-terminal residue" evidence="1">
    <location>
        <position position="155"/>
    </location>
</feature>
<dbReference type="Proteomes" id="UP000465221">
    <property type="component" value="Unassembled WGS sequence"/>
</dbReference>
<gene>
    <name evidence="1" type="ORF">IFM46972_09569</name>
</gene>
<dbReference type="EMBL" id="BLKC01000097">
    <property type="protein sequence ID" value="GFF52573.1"/>
    <property type="molecule type" value="Genomic_DNA"/>
</dbReference>
<protein>
    <submittedName>
        <fullName evidence="1">Uncharacterized protein</fullName>
    </submittedName>
</protein>
<reference evidence="1 2" key="1">
    <citation type="submission" date="2020-01" db="EMBL/GenBank/DDBJ databases">
        <title>Draft genome sequence of Aspergillus udagawae IFM 46972.</title>
        <authorList>
            <person name="Takahashi H."/>
            <person name="Yaguchi T."/>
        </authorList>
    </citation>
    <scope>NUCLEOTIDE SEQUENCE [LARGE SCALE GENOMIC DNA]</scope>
    <source>
        <strain evidence="1 2">IFM 46972</strain>
    </source>
</reference>
<dbReference type="AlphaFoldDB" id="A0A8H3XM72"/>
<comment type="caution">
    <text evidence="1">The sequence shown here is derived from an EMBL/GenBank/DDBJ whole genome shotgun (WGS) entry which is preliminary data.</text>
</comment>
<organism evidence="1 2">
    <name type="scientific">Aspergillus udagawae</name>
    <dbReference type="NCBI Taxonomy" id="91492"/>
    <lineage>
        <taxon>Eukaryota</taxon>
        <taxon>Fungi</taxon>
        <taxon>Dikarya</taxon>
        <taxon>Ascomycota</taxon>
        <taxon>Pezizomycotina</taxon>
        <taxon>Eurotiomycetes</taxon>
        <taxon>Eurotiomycetidae</taxon>
        <taxon>Eurotiales</taxon>
        <taxon>Aspergillaceae</taxon>
        <taxon>Aspergillus</taxon>
        <taxon>Aspergillus subgen. Fumigati</taxon>
    </lineage>
</organism>
<name>A0A8H3XM72_9EURO</name>
<evidence type="ECO:0000313" key="2">
    <source>
        <dbReference type="Proteomes" id="UP000465221"/>
    </source>
</evidence>